<dbReference type="InterPro" id="IPR001461">
    <property type="entry name" value="Aspartic_peptidase_A1"/>
</dbReference>
<keyword evidence="5" id="KW-0378">Hydrolase</keyword>
<dbReference type="PRINTS" id="PR00792">
    <property type="entry name" value="PEPSIN"/>
</dbReference>
<evidence type="ECO:0000259" key="10">
    <source>
        <dbReference type="PROSITE" id="PS51767"/>
    </source>
</evidence>
<feature type="region of interest" description="Disordered" evidence="8">
    <location>
        <begin position="52"/>
        <end position="83"/>
    </location>
</feature>
<evidence type="ECO:0000256" key="7">
    <source>
        <dbReference type="PIRSR" id="PIRSR601461-1"/>
    </source>
</evidence>
<protein>
    <recommendedName>
        <fullName evidence="10">Peptidase A1 domain-containing protein</fullName>
    </recommendedName>
</protein>
<name>A0A6G1FFC4_9ORYZ</name>
<dbReference type="Gene3D" id="2.40.70.10">
    <property type="entry name" value="Acid Proteases"/>
    <property type="match status" value="2"/>
</dbReference>
<evidence type="ECO:0000256" key="3">
    <source>
        <dbReference type="ARBA" id="ARBA00022729"/>
    </source>
</evidence>
<evidence type="ECO:0000313" key="12">
    <source>
        <dbReference type="Proteomes" id="UP000479710"/>
    </source>
</evidence>
<dbReference type="FunFam" id="2.40.70.10:FF:000013">
    <property type="entry name" value="Aspartyl protease AED1"/>
    <property type="match status" value="1"/>
</dbReference>
<evidence type="ECO:0000256" key="9">
    <source>
        <dbReference type="SAM" id="SignalP"/>
    </source>
</evidence>
<dbReference type="GO" id="GO:0006508">
    <property type="term" value="P:proteolysis"/>
    <property type="evidence" value="ECO:0007669"/>
    <property type="project" value="UniProtKB-KW"/>
</dbReference>
<feature type="active site" evidence="7">
    <location>
        <position position="152"/>
    </location>
</feature>
<dbReference type="PANTHER" id="PTHR13683:SF716">
    <property type="entry name" value="OS06G0119600 PROTEIN"/>
    <property type="match status" value="1"/>
</dbReference>
<evidence type="ECO:0000256" key="1">
    <source>
        <dbReference type="ARBA" id="ARBA00007447"/>
    </source>
</evidence>
<evidence type="ECO:0000256" key="2">
    <source>
        <dbReference type="ARBA" id="ARBA00022670"/>
    </source>
</evidence>
<dbReference type="PANTHER" id="PTHR13683">
    <property type="entry name" value="ASPARTYL PROTEASES"/>
    <property type="match status" value="1"/>
</dbReference>
<dbReference type="GO" id="GO:0004190">
    <property type="term" value="F:aspartic-type endopeptidase activity"/>
    <property type="evidence" value="ECO:0007669"/>
    <property type="project" value="UniProtKB-KW"/>
</dbReference>
<comment type="caution">
    <text evidence="11">The sequence shown here is derived from an EMBL/GenBank/DDBJ whole genome shotgun (WGS) entry which is preliminary data.</text>
</comment>
<keyword evidence="12" id="KW-1185">Reference proteome</keyword>
<dbReference type="InterPro" id="IPR033873">
    <property type="entry name" value="CND41-like"/>
</dbReference>
<keyword evidence="6" id="KW-1015">Disulfide bond</keyword>
<dbReference type="FunFam" id="2.40.70.10:FF:000021">
    <property type="entry name" value="Aspartyl protease AED1"/>
    <property type="match status" value="1"/>
</dbReference>
<feature type="chain" id="PRO_5026258765" description="Peptidase A1 domain-containing protein" evidence="9">
    <location>
        <begin position="33"/>
        <end position="470"/>
    </location>
</feature>
<dbReference type="Pfam" id="PF14541">
    <property type="entry name" value="TAXi_C"/>
    <property type="match status" value="1"/>
</dbReference>
<gene>
    <name evidence="11" type="ORF">E2562_035082</name>
</gene>
<evidence type="ECO:0000256" key="5">
    <source>
        <dbReference type="ARBA" id="ARBA00022801"/>
    </source>
</evidence>
<dbReference type="InterPro" id="IPR021109">
    <property type="entry name" value="Peptidase_aspartic_dom_sf"/>
</dbReference>
<keyword evidence="4" id="KW-0064">Aspartyl protease</keyword>
<evidence type="ECO:0000256" key="6">
    <source>
        <dbReference type="ARBA" id="ARBA00023157"/>
    </source>
</evidence>
<dbReference type="EMBL" id="SPHZ02000001">
    <property type="protein sequence ID" value="KAF0935630.1"/>
    <property type="molecule type" value="Genomic_DNA"/>
</dbReference>
<dbReference type="PROSITE" id="PS51767">
    <property type="entry name" value="PEPTIDASE_A1"/>
    <property type="match status" value="1"/>
</dbReference>
<dbReference type="InterPro" id="IPR032799">
    <property type="entry name" value="TAXi_C"/>
</dbReference>
<dbReference type="InterPro" id="IPR033121">
    <property type="entry name" value="PEPTIDASE_A1"/>
</dbReference>
<feature type="compositionally biased region" description="Polar residues" evidence="8">
    <location>
        <begin position="55"/>
        <end position="65"/>
    </location>
</feature>
<proteinExistence type="inferred from homology"/>
<sequence>MSLPRKQGTAMASVSPLLLLLLCSYHSLVAHAGDGQSYKVLKLNTKAACSERTAIPSSASGTTVPLNHRHGPCSPLPPKKRPTDEELLKRDQLRAEHIQQKFSKNFVVDGAGNLQQSKVSVPTTLGSSLNTLEYVISVGLGTPAVKQTMTIDTGSDVSWVQCKPCPTPPCHAQTGSLFDPTKSSTYAAFSCAAAECTQHGQQGNGCSANSECQYGVQYGDGSSTNGTYSRDTLTLSGSGAIKSFQFGCSHAESGFKDQTDGLMGLGGGAQSLVSQTAATYGKSFSYCLPPTSGSSGFLTLGGPSGGGASGFVTTRMLRSRQIPTFYGARLQDIAVGGKQLGLSPTVFSAGSVVDSGTIITRLPPTAYSALSSAFKDGMKQYRPAPPRSILDTCFDFTGQSKVAIPTVALVFSGGAAIDLDANGIMFGNCLAFTSTGDDGTTGIIGNVQQRTFEVLYDVGSSTLGFRSGAC</sequence>
<evidence type="ECO:0000256" key="8">
    <source>
        <dbReference type="SAM" id="MobiDB-lite"/>
    </source>
</evidence>
<evidence type="ECO:0000256" key="4">
    <source>
        <dbReference type="ARBA" id="ARBA00022750"/>
    </source>
</evidence>
<feature type="active site" evidence="7">
    <location>
        <position position="354"/>
    </location>
</feature>
<dbReference type="OrthoDB" id="2747330at2759"/>
<keyword evidence="2" id="KW-0645">Protease</keyword>
<organism evidence="11 12">
    <name type="scientific">Oryza meyeriana var. granulata</name>
    <dbReference type="NCBI Taxonomy" id="110450"/>
    <lineage>
        <taxon>Eukaryota</taxon>
        <taxon>Viridiplantae</taxon>
        <taxon>Streptophyta</taxon>
        <taxon>Embryophyta</taxon>
        <taxon>Tracheophyta</taxon>
        <taxon>Spermatophyta</taxon>
        <taxon>Magnoliopsida</taxon>
        <taxon>Liliopsida</taxon>
        <taxon>Poales</taxon>
        <taxon>Poaceae</taxon>
        <taxon>BOP clade</taxon>
        <taxon>Oryzoideae</taxon>
        <taxon>Oryzeae</taxon>
        <taxon>Oryzinae</taxon>
        <taxon>Oryza</taxon>
        <taxon>Oryza meyeriana</taxon>
    </lineage>
</organism>
<evidence type="ECO:0000313" key="11">
    <source>
        <dbReference type="EMBL" id="KAF0935630.1"/>
    </source>
</evidence>
<accession>A0A6G1FFC4</accession>
<dbReference type="SUPFAM" id="SSF50630">
    <property type="entry name" value="Acid proteases"/>
    <property type="match status" value="1"/>
</dbReference>
<dbReference type="CDD" id="cd05472">
    <property type="entry name" value="cnd41_like"/>
    <property type="match status" value="1"/>
</dbReference>
<feature type="domain" description="Peptidase A1" evidence="10">
    <location>
        <begin position="134"/>
        <end position="466"/>
    </location>
</feature>
<keyword evidence="3 9" id="KW-0732">Signal</keyword>
<dbReference type="Proteomes" id="UP000479710">
    <property type="component" value="Unassembled WGS sequence"/>
</dbReference>
<comment type="similarity">
    <text evidence="1">Belongs to the peptidase A1 family.</text>
</comment>
<dbReference type="InterPro" id="IPR032861">
    <property type="entry name" value="TAXi_N"/>
</dbReference>
<dbReference type="Pfam" id="PF14543">
    <property type="entry name" value="TAXi_N"/>
    <property type="match status" value="1"/>
</dbReference>
<reference evidence="11 12" key="1">
    <citation type="submission" date="2019-11" db="EMBL/GenBank/DDBJ databases">
        <title>Whole genome sequence of Oryza granulata.</title>
        <authorList>
            <person name="Li W."/>
        </authorList>
    </citation>
    <scope>NUCLEOTIDE SEQUENCE [LARGE SCALE GENOMIC DNA]</scope>
    <source>
        <strain evidence="12">cv. Menghai</strain>
        <tissue evidence="11">Leaf</tissue>
    </source>
</reference>
<feature type="signal peptide" evidence="9">
    <location>
        <begin position="1"/>
        <end position="32"/>
    </location>
</feature>
<dbReference type="AlphaFoldDB" id="A0A6G1FFC4"/>